<feature type="domain" description="GST C-terminal" evidence="4">
    <location>
        <begin position="1"/>
        <end position="116"/>
    </location>
</feature>
<evidence type="ECO:0000313" key="5">
    <source>
        <dbReference type="EMBL" id="WOL16369.1"/>
    </source>
</evidence>
<accession>A0AAQ3KX62</accession>
<dbReference type="SUPFAM" id="SSF47616">
    <property type="entry name" value="GST C-terminal domain-like"/>
    <property type="match status" value="1"/>
</dbReference>
<evidence type="ECO:0000259" key="4">
    <source>
        <dbReference type="PROSITE" id="PS50405"/>
    </source>
</evidence>
<dbReference type="PROSITE" id="PS50405">
    <property type="entry name" value="GST_CTER"/>
    <property type="match status" value="1"/>
</dbReference>
<dbReference type="GO" id="GO:0005737">
    <property type="term" value="C:cytoplasm"/>
    <property type="evidence" value="ECO:0007669"/>
    <property type="project" value="TreeGrafter"/>
</dbReference>
<dbReference type="Proteomes" id="UP001327560">
    <property type="component" value="Chromosome 8"/>
</dbReference>
<organism evidence="5 6">
    <name type="scientific">Canna indica</name>
    <name type="common">Indian-shot</name>
    <dbReference type="NCBI Taxonomy" id="4628"/>
    <lineage>
        <taxon>Eukaryota</taxon>
        <taxon>Viridiplantae</taxon>
        <taxon>Streptophyta</taxon>
        <taxon>Embryophyta</taxon>
        <taxon>Tracheophyta</taxon>
        <taxon>Spermatophyta</taxon>
        <taxon>Magnoliopsida</taxon>
        <taxon>Liliopsida</taxon>
        <taxon>Zingiberales</taxon>
        <taxon>Cannaceae</taxon>
        <taxon>Canna</taxon>
    </lineage>
</organism>
<dbReference type="GO" id="GO:0006749">
    <property type="term" value="P:glutathione metabolic process"/>
    <property type="evidence" value="ECO:0007669"/>
    <property type="project" value="TreeGrafter"/>
</dbReference>
<gene>
    <name evidence="5" type="ORF">Cni_G25156</name>
</gene>
<keyword evidence="2" id="KW-0808">Transferase</keyword>
<dbReference type="GO" id="GO:0043295">
    <property type="term" value="F:glutathione binding"/>
    <property type="evidence" value="ECO:0007669"/>
    <property type="project" value="TreeGrafter"/>
</dbReference>
<dbReference type="EMBL" id="CP136897">
    <property type="protein sequence ID" value="WOL16369.1"/>
    <property type="molecule type" value="Genomic_DNA"/>
</dbReference>
<proteinExistence type="predicted"/>
<comment type="catalytic activity">
    <reaction evidence="3">
        <text>RX + glutathione = an S-substituted glutathione + a halide anion + H(+)</text>
        <dbReference type="Rhea" id="RHEA:16437"/>
        <dbReference type="ChEBI" id="CHEBI:15378"/>
        <dbReference type="ChEBI" id="CHEBI:16042"/>
        <dbReference type="ChEBI" id="CHEBI:17792"/>
        <dbReference type="ChEBI" id="CHEBI:57925"/>
        <dbReference type="ChEBI" id="CHEBI:90779"/>
        <dbReference type="EC" id="2.5.1.18"/>
    </reaction>
</comment>
<dbReference type="InterPro" id="IPR010987">
    <property type="entry name" value="Glutathione-S-Trfase_C-like"/>
</dbReference>
<dbReference type="SUPFAM" id="SSF52833">
    <property type="entry name" value="Thioredoxin-like"/>
    <property type="match status" value="1"/>
</dbReference>
<dbReference type="InterPro" id="IPR004046">
    <property type="entry name" value="GST_C"/>
</dbReference>
<dbReference type="EC" id="2.5.1.18" evidence="1"/>
<protein>
    <recommendedName>
        <fullName evidence="1">glutathione transferase</fullName>
        <ecNumber evidence="1">2.5.1.18</ecNumber>
    </recommendedName>
</protein>
<dbReference type="InterPro" id="IPR036282">
    <property type="entry name" value="Glutathione-S-Trfase_C_sf"/>
</dbReference>
<evidence type="ECO:0000256" key="2">
    <source>
        <dbReference type="ARBA" id="ARBA00022679"/>
    </source>
</evidence>
<dbReference type="Gene3D" id="1.20.1050.130">
    <property type="match status" value="2"/>
</dbReference>
<dbReference type="AlphaFoldDB" id="A0AAQ3KX62"/>
<name>A0AAQ3KX62_9LILI</name>
<evidence type="ECO:0000256" key="3">
    <source>
        <dbReference type="ARBA" id="ARBA00047960"/>
    </source>
</evidence>
<evidence type="ECO:0000313" key="6">
    <source>
        <dbReference type="Proteomes" id="UP001327560"/>
    </source>
</evidence>
<reference evidence="5 6" key="1">
    <citation type="submission" date="2023-10" db="EMBL/GenBank/DDBJ databases">
        <title>Chromosome-scale genome assembly provides insights into flower coloration mechanisms of Canna indica.</title>
        <authorList>
            <person name="Li C."/>
        </authorList>
    </citation>
    <scope>NUCLEOTIDE SEQUENCE [LARGE SCALE GENOMIC DNA]</scope>
    <source>
        <tissue evidence="5">Flower</tissue>
    </source>
</reference>
<sequence>MAPVQIYGPNMSTATSRVLLCLEELGAEYEHVPITFATSEHKSPEHLARNARLSKSKYLTDDFISFADISHIPVTYYFMGTPYTPVFDERPHLNAWWESLASRPSFKKVTSGMVAK</sequence>
<dbReference type="Pfam" id="PF00043">
    <property type="entry name" value="GST_C"/>
    <property type="match status" value="1"/>
</dbReference>
<dbReference type="PANTHER" id="PTHR43900:SF49">
    <property type="entry name" value="GLUTATHIONE S-TRANSFERASE GSTF1-RELATED"/>
    <property type="match status" value="1"/>
</dbReference>
<keyword evidence="6" id="KW-1185">Reference proteome</keyword>
<dbReference type="InterPro" id="IPR036249">
    <property type="entry name" value="Thioredoxin-like_sf"/>
</dbReference>
<dbReference type="PANTHER" id="PTHR43900">
    <property type="entry name" value="GLUTATHIONE S-TRANSFERASE RHO"/>
    <property type="match status" value="1"/>
</dbReference>
<dbReference type="GO" id="GO:0004364">
    <property type="term" value="F:glutathione transferase activity"/>
    <property type="evidence" value="ECO:0007669"/>
    <property type="project" value="UniProtKB-EC"/>
</dbReference>
<evidence type="ECO:0000256" key="1">
    <source>
        <dbReference type="ARBA" id="ARBA00012452"/>
    </source>
</evidence>